<proteinExistence type="predicted"/>
<reference evidence="1 2" key="1">
    <citation type="submission" date="2011-04" db="EMBL/GenBank/DDBJ databases">
        <title>Complete sequence of Pseudomonas fulva 12-X.</title>
        <authorList>
            <consortium name="US DOE Joint Genome Institute"/>
            <person name="Lucas S."/>
            <person name="Han J."/>
            <person name="Lapidus A."/>
            <person name="Cheng J.-F."/>
            <person name="Goodwin L."/>
            <person name="Pitluck S."/>
            <person name="Peters L."/>
            <person name="Mikhailova N."/>
            <person name="Pagani I."/>
            <person name="Davenport K."/>
            <person name="Han C."/>
            <person name="Tapia R."/>
            <person name="Land M."/>
            <person name="Hauser L."/>
            <person name="Kyrpides N."/>
            <person name="Ivanova N."/>
            <person name="Pagani I."/>
            <person name="Lcollab F.I."/>
            <person name="Woyke T."/>
        </authorList>
    </citation>
    <scope>NUCLEOTIDE SEQUENCE [LARGE SCALE GENOMIC DNA]</scope>
    <source>
        <strain evidence="2">12-X</strain>
    </source>
</reference>
<evidence type="ECO:0000313" key="1">
    <source>
        <dbReference type="EMBL" id="AEF21454.1"/>
    </source>
</evidence>
<accession>F6AG52</accession>
<protein>
    <submittedName>
        <fullName evidence="1">Uncharacterized protein</fullName>
    </submittedName>
</protein>
<dbReference type="AlphaFoldDB" id="F6AG52"/>
<dbReference type="Proteomes" id="UP000000686">
    <property type="component" value="Chromosome"/>
</dbReference>
<dbReference type="KEGG" id="pfv:Psefu_1478"/>
<name>F6AG52_PSEF1</name>
<organism evidence="1 2">
    <name type="scientific">Pseudomonas fulva (strain 12-X)</name>
    <dbReference type="NCBI Taxonomy" id="743720"/>
    <lineage>
        <taxon>Bacteria</taxon>
        <taxon>Pseudomonadati</taxon>
        <taxon>Pseudomonadota</taxon>
        <taxon>Gammaproteobacteria</taxon>
        <taxon>Pseudomonadales</taxon>
        <taxon>Pseudomonadaceae</taxon>
        <taxon>Pseudomonas</taxon>
    </lineage>
</organism>
<evidence type="ECO:0000313" key="2">
    <source>
        <dbReference type="Proteomes" id="UP000000686"/>
    </source>
</evidence>
<dbReference type="HOGENOM" id="CLU_1524191_0_0_6"/>
<keyword evidence="2" id="KW-1185">Reference proteome</keyword>
<gene>
    <name evidence="1" type="ordered locus">Psefu_1478</name>
</gene>
<dbReference type="EMBL" id="CP002727">
    <property type="protein sequence ID" value="AEF21454.1"/>
    <property type="molecule type" value="Genomic_DNA"/>
</dbReference>
<sequence length="198" mass="22256">MPSLMGSHGTCMSRAQSILANGIHMHPGRMGVGIYFWTALDDKQLELADRFSRDWAKRSRDVWNQYRGEADSSLAAVQISVTVEDDEILYLDDPELHLGLRDTLINFALDKLGLADISEITADQYKRLEHQLYGVIEGYIGILEEELGNPIKLVFKSQIPPPGPSTRNRIYEMLGNASCFSVRDASCIEHPIRIVSLH</sequence>